<dbReference type="AlphaFoldDB" id="A0A4U1C362"/>
<dbReference type="OrthoDB" id="9780326at2"/>
<evidence type="ECO:0000259" key="5">
    <source>
        <dbReference type="Pfam" id="PF04542"/>
    </source>
</evidence>
<keyword evidence="8" id="KW-1185">Reference proteome</keyword>
<keyword evidence="4" id="KW-0804">Transcription</keyword>
<dbReference type="PANTHER" id="PTHR43133:SF45">
    <property type="entry name" value="RNA POLYMERASE ECF-TYPE SIGMA FACTOR"/>
    <property type="match status" value="1"/>
</dbReference>
<dbReference type="InterPro" id="IPR013324">
    <property type="entry name" value="RNA_pol_sigma_r3/r4-like"/>
</dbReference>
<sequence>MQATTQTSPEFLNLIEANKRIIFKICNSYCRNADDREDLAQEIIYQLWKSWNSFNPEYKLSTWMYRIALNVAISFYRKEKKSASTVSLGEHVIEIADVNLDEGLENNLNALQKFINDLNPLDRALMILYLEEKSHKEMAEIIGITTTNVATKIGRIKEQLKQKFSQKEIKNGKYRND</sequence>
<evidence type="ECO:0000259" key="6">
    <source>
        <dbReference type="Pfam" id="PF08281"/>
    </source>
</evidence>
<accession>A0A4U1C362</accession>
<organism evidence="7 8">
    <name type="scientific">Pedobacter cryotolerans</name>
    <dbReference type="NCBI Taxonomy" id="2571270"/>
    <lineage>
        <taxon>Bacteria</taxon>
        <taxon>Pseudomonadati</taxon>
        <taxon>Bacteroidota</taxon>
        <taxon>Sphingobacteriia</taxon>
        <taxon>Sphingobacteriales</taxon>
        <taxon>Sphingobacteriaceae</taxon>
        <taxon>Pedobacter</taxon>
    </lineage>
</organism>
<comment type="caution">
    <text evidence="7">The sequence shown here is derived from an EMBL/GenBank/DDBJ whole genome shotgun (WGS) entry which is preliminary data.</text>
</comment>
<reference evidence="7 8" key="1">
    <citation type="submission" date="2019-04" db="EMBL/GenBank/DDBJ databases">
        <title>Pedobacter sp. AR-2-6 sp. nov., isolated from Arctic soil.</title>
        <authorList>
            <person name="Dahal R.H."/>
            <person name="Kim D.-U."/>
        </authorList>
    </citation>
    <scope>NUCLEOTIDE SEQUENCE [LARGE SCALE GENOMIC DNA]</scope>
    <source>
        <strain evidence="7 8">AR-2-6</strain>
    </source>
</reference>
<protein>
    <submittedName>
        <fullName evidence="7">Sigma-70 family RNA polymerase sigma factor</fullName>
    </submittedName>
</protein>
<dbReference type="NCBIfam" id="TIGR02937">
    <property type="entry name" value="sigma70-ECF"/>
    <property type="match status" value="1"/>
</dbReference>
<dbReference type="Pfam" id="PF08281">
    <property type="entry name" value="Sigma70_r4_2"/>
    <property type="match status" value="1"/>
</dbReference>
<dbReference type="InterPro" id="IPR013249">
    <property type="entry name" value="RNA_pol_sigma70_r4_t2"/>
</dbReference>
<evidence type="ECO:0000256" key="4">
    <source>
        <dbReference type="ARBA" id="ARBA00023163"/>
    </source>
</evidence>
<dbReference type="InterPro" id="IPR007627">
    <property type="entry name" value="RNA_pol_sigma70_r2"/>
</dbReference>
<dbReference type="GO" id="GO:0016987">
    <property type="term" value="F:sigma factor activity"/>
    <property type="evidence" value="ECO:0007669"/>
    <property type="project" value="UniProtKB-KW"/>
</dbReference>
<comment type="similarity">
    <text evidence="1">Belongs to the sigma-70 factor family. ECF subfamily.</text>
</comment>
<name>A0A4U1C362_9SPHI</name>
<dbReference type="Pfam" id="PF04542">
    <property type="entry name" value="Sigma70_r2"/>
    <property type="match status" value="1"/>
</dbReference>
<dbReference type="Gene3D" id="1.10.10.10">
    <property type="entry name" value="Winged helix-like DNA-binding domain superfamily/Winged helix DNA-binding domain"/>
    <property type="match status" value="1"/>
</dbReference>
<evidence type="ECO:0000313" key="8">
    <source>
        <dbReference type="Proteomes" id="UP000310477"/>
    </source>
</evidence>
<evidence type="ECO:0000313" key="7">
    <source>
        <dbReference type="EMBL" id="TKB99541.1"/>
    </source>
</evidence>
<dbReference type="Proteomes" id="UP000310477">
    <property type="component" value="Unassembled WGS sequence"/>
</dbReference>
<evidence type="ECO:0000256" key="2">
    <source>
        <dbReference type="ARBA" id="ARBA00023015"/>
    </source>
</evidence>
<gene>
    <name evidence="7" type="ORF">FA045_11525</name>
</gene>
<dbReference type="SUPFAM" id="SSF88946">
    <property type="entry name" value="Sigma2 domain of RNA polymerase sigma factors"/>
    <property type="match status" value="1"/>
</dbReference>
<dbReference type="InterPro" id="IPR036388">
    <property type="entry name" value="WH-like_DNA-bd_sf"/>
</dbReference>
<dbReference type="Gene3D" id="1.10.1740.10">
    <property type="match status" value="1"/>
</dbReference>
<dbReference type="PANTHER" id="PTHR43133">
    <property type="entry name" value="RNA POLYMERASE ECF-TYPE SIGMA FACTO"/>
    <property type="match status" value="1"/>
</dbReference>
<dbReference type="InterPro" id="IPR039425">
    <property type="entry name" value="RNA_pol_sigma-70-like"/>
</dbReference>
<dbReference type="GO" id="GO:0003677">
    <property type="term" value="F:DNA binding"/>
    <property type="evidence" value="ECO:0007669"/>
    <property type="project" value="InterPro"/>
</dbReference>
<dbReference type="RefSeq" id="WP_136877234.1">
    <property type="nucleotide sequence ID" value="NZ_SWBO01000006.1"/>
</dbReference>
<proteinExistence type="inferred from homology"/>
<evidence type="ECO:0000256" key="3">
    <source>
        <dbReference type="ARBA" id="ARBA00023082"/>
    </source>
</evidence>
<dbReference type="EMBL" id="SWBO01000006">
    <property type="protein sequence ID" value="TKB99541.1"/>
    <property type="molecule type" value="Genomic_DNA"/>
</dbReference>
<feature type="domain" description="RNA polymerase sigma factor 70 region 4 type 2" evidence="6">
    <location>
        <begin position="109"/>
        <end position="160"/>
    </location>
</feature>
<dbReference type="InterPro" id="IPR013325">
    <property type="entry name" value="RNA_pol_sigma_r2"/>
</dbReference>
<keyword evidence="2" id="KW-0805">Transcription regulation</keyword>
<keyword evidence="3" id="KW-0731">Sigma factor</keyword>
<dbReference type="GO" id="GO:0006352">
    <property type="term" value="P:DNA-templated transcription initiation"/>
    <property type="evidence" value="ECO:0007669"/>
    <property type="project" value="InterPro"/>
</dbReference>
<dbReference type="InterPro" id="IPR014284">
    <property type="entry name" value="RNA_pol_sigma-70_dom"/>
</dbReference>
<feature type="domain" description="RNA polymerase sigma-70 region 2" evidence="5">
    <location>
        <begin position="14"/>
        <end position="81"/>
    </location>
</feature>
<evidence type="ECO:0000256" key="1">
    <source>
        <dbReference type="ARBA" id="ARBA00010641"/>
    </source>
</evidence>
<dbReference type="SUPFAM" id="SSF88659">
    <property type="entry name" value="Sigma3 and sigma4 domains of RNA polymerase sigma factors"/>
    <property type="match status" value="1"/>
</dbReference>